<dbReference type="Proteomes" id="UP000288805">
    <property type="component" value="Unassembled WGS sequence"/>
</dbReference>
<dbReference type="EMBL" id="QGNW01000001">
    <property type="protein sequence ID" value="RVX23283.1"/>
    <property type="molecule type" value="Genomic_DNA"/>
</dbReference>
<feature type="region of interest" description="Disordered" evidence="1">
    <location>
        <begin position="230"/>
        <end position="257"/>
    </location>
</feature>
<organism evidence="2 3">
    <name type="scientific">Vitis vinifera</name>
    <name type="common">Grape</name>
    <dbReference type="NCBI Taxonomy" id="29760"/>
    <lineage>
        <taxon>Eukaryota</taxon>
        <taxon>Viridiplantae</taxon>
        <taxon>Streptophyta</taxon>
        <taxon>Embryophyta</taxon>
        <taxon>Tracheophyta</taxon>
        <taxon>Spermatophyta</taxon>
        <taxon>Magnoliopsida</taxon>
        <taxon>eudicotyledons</taxon>
        <taxon>Gunneridae</taxon>
        <taxon>Pentapetalae</taxon>
        <taxon>rosids</taxon>
        <taxon>Vitales</taxon>
        <taxon>Vitaceae</taxon>
        <taxon>Viteae</taxon>
        <taxon>Vitis</taxon>
    </lineage>
</organism>
<evidence type="ECO:0000256" key="1">
    <source>
        <dbReference type="SAM" id="MobiDB-lite"/>
    </source>
</evidence>
<dbReference type="AlphaFoldDB" id="A0A438KPZ9"/>
<evidence type="ECO:0000313" key="2">
    <source>
        <dbReference type="EMBL" id="RVX23283.1"/>
    </source>
</evidence>
<comment type="caution">
    <text evidence="2">The sequence shown here is derived from an EMBL/GenBank/DDBJ whole genome shotgun (WGS) entry which is preliminary data.</text>
</comment>
<proteinExistence type="predicted"/>
<sequence length="320" mass="36438">MELGVETEFEVVVMETSRPPHGPWQVQALQGRWLTCLFKIFTNSWNHKAEFRFLAIKPCDVPDGERLSPSVQIILLGFKKVIEDGHTTTSGNIHYKMGLQCLDSNTDLLDMSVSPLKESRSRYFYGSSWHNPMIGSSESSLMRDAIMSVEEMKIRGELEVDIERDLEEEIKDGIYHLALRLHRLYQHQKERNAREFLLHDESGEKGKILSEVNIIIRMDGGTKIEIKETKKEAPERSRTRASATQVTRGMPLPADTKKFDSAKSFRQTGASPGVATNKKISNSSYQARMSYDRNLKLENAKRNKGNGSGDHNLLQLGWRI</sequence>
<reference evidence="2 3" key="1">
    <citation type="journal article" date="2018" name="PLoS Genet.">
        <title>Population sequencing reveals clonal diversity and ancestral inbreeding in the grapevine cultivar Chardonnay.</title>
        <authorList>
            <person name="Roach M.J."/>
            <person name="Johnson D.L."/>
            <person name="Bohlmann J."/>
            <person name="van Vuuren H.J."/>
            <person name="Jones S.J."/>
            <person name="Pretorius I.S."/>
            <person name="Schmidt S.A."/>
            <person name="Borneman A.R."/>
        </authorList>
    </citation>
    <scope>NUCLEOTIDE SEQUENCE [LARGE SCALE GENOMIC DNA]</scope>
    <source>
        <strain evidence="3">cv. Chardonnay</strain>
        <tissue evidence="2">Leaf</tissue>
    </source>
</reference>
<gene>
    <name evidence="2" type="ORF">CK203_000519</name>
</gene>
<evidence type="ECO:0000313" key="3">
    <source>
        <dbReference type="Proteomes" id="UP000288805"/>
    </source>
</evidence>
<protein>
    <submittedName>
        <fullName evidence="2">Uncharacterized protein</fullName>
    </submittedName>
</protein>
<name>A0A438KPZ9_VITVI</name>
<accession>A0A438KPZ9</accession>